<dbReference type="Gene3D" id="3.20.20.80">
    <property type="entry name" value="Glycosidases"/>
    <property type="match status" value="1"/>
</dbReference>
<sequence length="530" mass="60690">MRKALLKVISAVLIFALLSAGGTTFADTEENYFKDVPKGHWAEKYIYELKDLNIIKGIDEENFGMGKSLTKGEFITWIQKVINMNQNIVLTPEEDKAALTRKEMAEIIVRELQLDGLAFESDIESVKKFLPYDDVKDDFGYISVVKDLNLMTGSNNKFNPDRAVSREEGATVLGRIYEKISKPVSYLNGFYAIDSYSQKDMIKDLNSVGFGWSRLEGDESQNKVVLNTTRDENNSFGFPEGFSEPLSIAKDNKVLNQLTVFSNDQNTLKYVLTKDEGRKKAIDQIVKKIETSFGGVVIDFENMKGEELKSGFNTFLSELKAELNKYNKSLYVTVPPKMKPPLAYYDAYDYRYIGEVADKVILMAHDYYPKSLKENERDSFYSNTPLTPMDDIYYGLKEITDENTGVRDKNKILLQISFDSVQWKIKDGKIMNDIPYHPGYELIRKRMAEDSSVEKQYVFGNAYLKYHNSEDETDNIVWYENENSVTDKINMAKLFGVNGISLWRLGTIPDYEDEGINLNIWNEILNAEGK</sequence>
<dbReference type="Pfam" id="PF00395">
    <property type="entry name" value="SLH"/>
    <property type="match status" value="2"/>
</dbReference>
<dbReference type="Pfam" id="PF00704">
    <property type="entry name" value="Glyco_hydro_18"/>
    <property type="match status" value="1"/>
</dbReference>
<dbReference type="SUPFAM" id="SSF51445">
    <property type="entry name" value="(Trans)glycosidases"/>
    <property type="match status" value="1"/>
</dbReference>
<keyword evidence="1" id="KW-0732">Signal</keyword>
<evidence type="ECO:0000259" key="2">
    <source>
        <dbReference type="PROSITE" id="PS51272"/>
    </source>
</evidence>
<dbReference type="PROSITE" id="PS51910">
    <property type="entry name" value="GH18_2"/>
    <property type="match status" value="1"/>
</dbReference>
<dbReference type="Gene3D" id="3.10.50.10">
    <property type="match status" value="1"/>
</dbReference>
<feature type="signal peptide" evidence="1">
    <location>
        <begin position="1"/>
        <end position="26"/>
    </location>
</feature>
<evidence type="ECO:0000313" key="4">
    <source>
        <dbReference type="EMBL" id="QAT62025.1"/>
    </source>
</evidence>
<protein>
    <submittedName>
        <fullName evidence="4">Uncharacterized protein</fullName>
    </submittedName>
</protein>
<evidence type="ECO:0000256" key="1">
    <source>
        <dbReference type="SAM" id="SignalP"/>
    </source>
</evidence>
<feature type="domain" description="GH18" evidence="3">
    <location>
        <begin position="181"/>
        <end position="519"/>
    </location>
</feature>
<dbReference type="RefSeq" id="WP_128752659.1">
    <property type="nucleotide sequence ID" value="NZ_CP035282.1"/>
</dbReference>
<dbReference type="InterPro" id="IPR001223">
    <property type="entry name" value="Glyco_hydro18_cat"/>
</dbReference>
<evidence type="ECO:0000313" key="5">
    <source>
        <dbReference type="Proteomes" id="UP000287969"/>
    </source>
</evidence>
<gene>
    <name evidence="4" type="ORF">EQM13_10715</name>
</gene>
<dbReference type="SMART" id="SM00636">
    <property type="entry name" value="Glyco_18"/>
    <property type="match status" value="1"/>
</dbReference>
<proteinExistence type="predicted"/>
<accession>A0A410QDG0</accession>
<name>A0A410QDG0_9FIRM</name>
<organism evidence="4 5">
    <name type="scientific">Acidilutibacter cellobiosedens</name>
    <dbReference type="NCBI Taxonomy" id="2507161"/>
    <lineage>
        <taxon>Bacteria</taxon>
        <taxon>Bacillati</taxon>
        <taxon>Bacillota</taxon>
        <taxon>Tissierellia</taxon>
        <taxon>Tissierellales</taxon>
        <taxon>Acidilutibacteraceae</taxon>
        <taxon>Acidilutibacter</taxon>
    </lineage>
</organism>
<dbReference type="PANTHER" id="PTHR46066">
    <property type="entry name" value="CHITINASE DOMAIN-CONTAINING PROTEIN 1 FAMILY MEMBER"/>
    <property type="match status" value="1"/>
</dbReference>
<dbReference type="AlphaFoldDB" id="A0A410QDG0"/>
<dbReference type="InterPro" id="IPR017853">
    <property type="entry name" value="GH"/>
</dbReference>
<dbReference type="GO" id="GO:0008061">
    <property type="term" value="F:chitin binding"/>
    <property type="evidence" value="ECO:0007669"/>
    <property type="project" value="InterPro"/>
</dbReference>
<dbReference type="EMBL" id="CP035282">
    <property type="protein sequence ID" value="QAT62025.1"/>
    <property type="molecule type" value="Genomic_DNA"/>
</dbReference>
<dbReference type="Proteomes" id="UP000287969">
    <property type="component" value="Chromosome"/>
</dbReference>
<dbReference type="PROSITE" id="PS51272">
    <property type="entry name" value="SLH"/>
    <property type="match status" value="1"/>
</dbReference>
<evidence type="ECO:0000259" key="3">
    <source>
        <dbReference type="PROSITE" id="PS51910"/>
    </source>
</evidence>
<dbReference type="GO" id="GO:0005975">
    <property type="term" value="P:carbohydrate metabolic process"/>
    <property type="evidence" value="ECO:0007669"/>
    <property type="project" value="InterPro"/>
</dbReference>
<dbReference type="PANTHER" id="PTHR46066:SF2">
    <property type="entry name" value="CHITINASE DOMAIN-CONTAINING PROTEIN 1"/>
    <property type="match status" value="1"/>
</dbReference>
<dbReference type="InterPro" id="IPR011583">
    <property type="entry name" value="Chitinase_II/V-like_cat"/>
</dbReference>
<reference evidence="5" key="1">
    <citation type="submission" date="2019-01" db="EMBL/GenBank/DDBJ databases">
        <title>Draft genomes of a novel of Sporanaerobacter strains.</title>
        <authorList>
            <person name="Ma S."/>
        </authorList>
    </citation>
    <scope>NUCLEOTIDE SEQUENCE [LARGE SCALE GENOMIC DNA]</scope>
    <source>
        <strain evidence="5">NJN-17</strain>
    </source>
</reference>
<dbReference type="InterPro" id="IPR029070">
    <property type="entry name" value="Chitinase_insertion_sf"/>
</dbReference>
<dbReference type="OrthoDB" id="1699244at2"/>
<feature type="domain" description="SLH" evidence="2">
    <location>
        <begin position="29"/>
        <end position="92"/>
    </location>
</feature>
<dbReference type="InterPro" id="IPR001119">
    <property type="entry name" value="SLH_dom"/>
</dbReference>
<dbReference type="KEGG" id="spoa:EQM13_10715"/>
<feature type="chain" id="PRO_5019273144" evidence="1">
    <location>
        <begin position="27"/>
        <end position="530"/>
    </location>
</feature>
<keyword evidence="5" id="KW-1185">Reference proteome</keyword>